<keyword evidence="1" id="KW-0949">S-adenosyl-L-methionine</keyword>
<keyword evidence="3" id="KW-0408">Iron</keyword>
<keyword evidence="4" id="KW-0411">Iron-sulfur</keyword>
<dbReference type="InterPro" id="IPR058240">
    <property type="entry name" value="rSAM_sf"/>
</dbReference>
<dbReference type="SUPFAM" id="SSF102114">
    <property type="entry name" value="Radical SAM enzymes"/>
    <property type="match status" value="1"/>
</dbReference>
<dbReference type="Proteomes" id="UP000184185">
    <property type="component" value="Unassembled WGS sequence"/>
</dbReference>
<dbReference type="EMBL" id="FQYQ01000004">
    <property type="protein sequence ID" value="SHI69617.1"/>
    <property type="molecule type" value="Genomic_DNA"/>
</dbReference>
<dbReference type="Gene3D" id="3.20.20.70">
    <property type="entry name" value="Aldolase class I"/>
    <property type="match status" value="1"/>
</dbReference>
<accession>A0A1M6D8Q0</accession>
<proteinExistence type="predicted"/>
<dbReference type="GO" id="GO:0003824">
    <property type="term" value="F:catalytic activity"/>
    <property type="evidence" value="ECO:0007669"/>
    <property type="project" value="InterPro"/>
</dbReference>
<evidence type="ECO:0000256" key="3">
    <source>
        <dbReference type="ARBA" id="ARBA00023004"/>
    </source>
</evidence>
<evidence type="ECO:0000313" key="7">
    <source>
        <dbReference type="Proteomes" id="UP000184185"/>
    </source>
</evidence>
<dbReference type="InterPro" id="IPR013785">
    <property type="entry name" value="Aldolase_TIM"/>
</dbReference>
<evidence type="ECO:0000256" key="4">
    <source>
        <dbReference type="ARBA" id="ARBA00023014"/>
    </source>
</evidence>
<dbReference type="RefSeq" id="WP_072913288.1">
    <property type="nucleotide sequence ID" value="NZ_FQYQ01000004.1"/>
</dbReference>
<dbReference type="SFLD" id="SFLDG01067">
    <property type="entry name" value="SPASM/twitch_domain_containing"/>
    <property type="match status" value="1"/>
</dbReference>
<dbReference type="PROSITE" id="PS51918">
    <property type="entry name" value="RADICAL_SAM"/>
    <property type="match status" value="1"/>
</dbReference>
<dbReference type="CDD" id="cd01335">
    <property type="entry name" value="Radical_SAM"/>
    <property type="match status" value="1"/>
</dbReference>
<gene>
    <name evidence="6" type="ORF">SAMN02745725_00892</name>
</gene>
<dbReference type="InterPro" id="IPR007197">
    <property type="entry name" value="rSAM"/>
</dbReference>
<dbReference type="Pfam" id="PF04055">
    <property type="entry name" value="Radical_SAM"/>
    <property type="match status" value="1"/>
</dbReference>
<reference evidence="6 7" key="1">
    <citation type="submission" date="2016-11" db="EMBL/GenBank/DDBJ databases">
        <authorList>
            <person name="Jaros S."/>
            <person name="Januszkiewicz K."/>
            <person name="Wedrychowicz H."/>
        </authorList>
    </citation>
    <scope>NUCLEOTIDE SEQUENCE [LARGE SCALE GENOMIC DNA]</scope>
    <source>
        <strain evidence="6 7">DSM 14809</strain>
    </source>
</reference>
<evidence type="ECO:0000313" key="6">
    <source>
        <dbReference type="EMBL" id="SHI69617.1"/>
    </source>
</evidence>
<dbReference type="GO" id="GO:0051536">
    <property type="term" value="F:iron-sulfur cluster binding"/>
    <property type="evidence" value="ECO:0007669"/>
    <property type="project" value="UniProtKB-KW"/>
</dbReference>
<keyword evidence="2" id="KW-0479">Metal-binding</keyword>
<evidence type="ECO:0000256" key="2">
    <source>
        <dbReference type="ARBA" id="ARBA00022723"/>
    </source>
</evidence>
<dbReference type="OrthoDB" id="9810775at2"/>
<feature type="domain" description="Radical SAM core" evidence="5">
    <location>
        <begin position="14"/>
        <end position="233"/>
    </location>
</feature>
<dbReference type="AlphaFoldDB" id="A0A1M6D8Q0"/>
<evidence type="ECO:0000259" key="5">
    <source>
        <dbReference type="PROSITE" id="PS51918"/>
    </source>
</evidence>
<sequence length="364" mass="42452">MGKIIRQGAVETLYEMPLKVNWGITTMCNYACEYCYGQNPIDKNKFTTREQLKKAVEHIAKSNRTKYEFTLVGGEPTVHPEFWYLMDELYSQLGERIESVFIITNGSKSSEWFSNLKKYLDKMHIRVVISIHLQYAKFEHIEKIIKDLSGDIGITLNLMLEIDRFEDVKTFFYKALELRKLYSFNLSINLLREAPNFDAVDSRYTNEILEWRDDASKIFRKVVDDESKKLPIAYDRATFTIFEEIENLDSTTFNTDYDRNKWLIEGKLNCKGMKCISGASILKIGPNGECKGMVCTATKKQSNIFECNPFLEEDWIHIVECPYRNCGCNVNHIIPKFESEIEAELFLEIVRSKQEKMLDANKKN</sequence>
<dbReference type="SFLD" id="SFLDS00029">
    <property type="entry name" value="Radical_SAM"/>
    <property type="match status" value="1"/>
</dbReference>
<dbReference type="InterPro" id="IPR050377">
    <property type="entry name" value="Radical_SAM_PqqE_MftC-like"/>
</dbReference>
<keyword evidence="7" id="KW-1185">Reference proteome</keyword>
<dbReference type="GO" id="GO:0046872">
    <property type="term" value="F:metal ion binding"/>
    <property type="evidence" value="ECO:0007669"/>
    <property type="project" value="UniProtKB-KW"/>
</dbReference>
<name>A0A1M6D8Q0_PSEXY</name>
<evidence type="ECO:0000256" key="1">
    <source>
        <dbReference type="ARBA" id="ARBA00022691"/>
    </source>
</evidence>
<protein>
    <submittedName>
        <fullName evidence="6">4Fe-4S single cluster domain-containing protein</fullName>
    </submittedName>
</protein>
<organism evidence="6 7">
    <name type="scientific">Pseudobutyrivibrio xylanivorans DSM 14809</name>
    <dbReference type="NCBI Taxonomy" id="1123012"/>
    <lineage>
        <taxon>Bacteria</taxon>
        <taxon>Bacillati</taxon>
        <taxon>Bacillota</taxon>
        <taxon>Clostridia</taxon>
        <taxon>Lachnospirales</taxon>
        <taxon>Lachnospiraceae</taxon>
        <taxon>Pseudobutyrivibrio</taxon>
    </lineage>
</organism>
<dbReference type="PANTHER" id="PTHR11228:SF7">
    <property type="entry name" value="PQQA PEPTIDE CYCLASE"/>
    <property type="match status" value="1"/>
</dbReference>
<dbReference type="PANTHER" id="PTHR11228">
    <property type="entry name" value="RADICAL SAM DOMAIN PROTEIN"/>
    <property type="match status" value="1"/>
</dbReference>